<dbReference type="GeneID" id="74308333"/>
<evidence type="ECO:0000256" key="3">
    <source>
        <dbReference type="ARBA" id="ARBA00035358"/>
    </source>
</evidence>
<sequence length="89" mass="10345">MTTIDINFTKYEENEDMNRKEIEFTLNFEGAIPARKDILDEISLCYGAPHELVALDRLRTVKGKKQANGKARIYPDPQTMKQNEKKSRK</sequence>
<dbReference type="GO" id="GO:0006412">
    <property type="term" value="P:translation"/>
    <property type="evidence" value="ECO:0007669"/>
    <property type="project" value="InterPro"/>
</dbReference>
<dbReference type="Proteomes" id="UP001060368">
    <property type="component" value="Chromosome"/>
</dbReference>
<dbReference type="AlphaFoldDB" id="A0A9E7PN31"/>
<gene>
    <name evidence="5" type="ORF">L6E24_11490</name>
</gene>
<dbReference type="KEGG" id="mend:L6E24_11490"/>
<keyword evidence="2" id="KW-0687">Ribonucleoprotein</keyword>
<evidence type="ECO:0000313" key="6">
    <source>
        <dbReference type="Proteomes" id="UP001060368"/>
    </source>
</evidence>
<reference evidence="5" key="1">
    <citation type="submission" date="2022-04" db="EMBL/GenBank/DDBJ databases">
        <title>Complete genome of Methanoplanus endosymbiosus DSM 3599.</title>
        <authorList>
            <person name="Chen S.-C."/>
            <person name="You Y.-T."/>
            <person name="Zhou Y.-Z."/>
            <person name="Lai M.-C."/>
        </authorList>
    </citation>
    <scope>NUCLEOTIDE SEQUENCE</scope>
    <source>
        <strain evidence="5">DSM 3599</strain>
    </source>
</reference>
<keyword evidence="1" id="KW-0689">Ribosomal protein</keyword>
<dbReference type="RefSeq" id="WP_257742125.1">
    <property type="nucleotide sequence ID" value="NZ_CP096115.1"/>
</dbReference>
<dbReference type="SUPFAM" id="SSF54189">
    <property type="entry name" value="Ribosomal proteins S24e, L23 and L15e"/>
    <property type="match status" value="1"/>
</dbReference>
<keyword evidence="6" id="KW-1185">Reference proteome</keyword>
<proteinExistence type="predicted"/>
<dbReference type="GO" id="GO:0005840">
    <property type="term" value="C:ribosome"/>
    <property type="evidence" value="ECO:0007669"/>
    <property type="project" value="UniProtKB-KW"/>
</dbReference>
<dbReference type="Pfam" id="PF01282">
    <property type="entry name" value="Ribosomal_S24e"/>
    <property type="match status" value="1"/>
</dbReference>
<evidence type="ECO:0000256" key="1">
    <source>
        <dbReference type="ARBA" id="ARBA00022980"/>
    </source>
</evidence>
<protein>
    <recommendedName>
        <fullName evidence="3">30S ribosomal protein S24e</fullName>
    </recommendedName>
</protein>
<dbReference type="InterPro" id="IPR012677">
    <property type="entry name" value="Nucleotide-bd_a/b_plait_sf"/>
</dbReference>
<evidence type="ECO:0000313" key="5">
    <source>
        <dbReference type="EMBL" id="UUX91974.1"/>
    </source>
</evidence>
<dbReference type="InterPro" id="IPR012678">
    <property type="entry name" value="Ribosomal_uL23/eL15/eS24_sf"/>
</dbReference>
<dbReference type="GO" id="GO:0003735">
    <property type="term" value="F:structural constituent of ribosome"/>
    <property type="evidence" value="ECO:0007669"/>
    <property type="project" value="InterPro"/>
</dbReference>
<dbReference type="EMBL" id="CP096115">
    <property type="protein sequence ID" value="UUX91974.1"/>
    <property type="molecule type" value="Genomic_DNA"/>
</dbReference>
<dbReference type="Gene3D" id="3.30.70.330">
    <property type="match status" value="1"/>
</dbReference>
<organism evidence="5 6">
    <name type="scientific">Methanoplanus endosymbiosus</name>
    <dbReference type="NCBI Taxonomy" id="33865"/>
    <lineage>
        <taxon>Archaea</taxon>
        <taxon>Methanobacteriati</taxon>
        <taxon>Methanobacteriota</taxon>
        <taxon>Stenosarchaea group</taxon>
        <taxon>Methanomicrobia</taxon>
        <taxon>Methanomicrobiales</taxon>
        <taxon>Methanomicrobiaceae</taxon>
        <taxon>Methanoplanus</taxon>
    </lineage>
</organism>
<accession>A0A9E7PN31</accession>
<dbReference type="GO" id="GO:1990904">
    <property type="term" value="C:ribonucleoprotein complex"/>
    <property type="evidence" value="ECO:0007669"/>
    <property type="project" value="UniProtKB-KW"/>
</dbReference>
<evidence type="ECO:0000256" key="4">
    <source>
        <dbReference type="SAM" id="MobiDB-lite"/>
    </source>
</evidence>
<dbReference type="InterPro" id="IPR001976">
    <property type="entry name" value="Ribosomal_eS24"/>
</dbReference>
<name>A0A9E7PN31_9EURY</name>
<feature type="region of interest" description="Disordered" evidence="4">
    <location>
        <begin position="66"/>
        <end position="89"/>
    </location>
</feature>
<evidence type="ECO:0000256" key="2">
    <source>
        <dbReference type="ARBA" id="ARBA00023274"/>
    </source>
</evidence>